<dbReference type="FunFam" id="3.40.605.10:FF:000026">
    <property type="entry name" value="Aldehyde dehydrogenase, putative"/>
    <property type="match status" value="1"/>
</dbReference>
<proteinExistence type="inferred from homology"/>
<evidence type="ECO:0000256" key="7">
    <source>
        <dbReference type="PROSITE-ProRule" id="PRU10007"/>
    </source>
</evidence>
<evidence type="ECO:0000256" key="1">
    <source>
        <dbReference type="ARBA" id="ARBA00009986"/>
    </source>
</evidence>
<accession>A0A1B8RCR4</accession>
<evidence type="ECO:0000256" key="8">
    <source>
        <dbReference type="RuleBase" id="RU003345"/>
    </source>
</evidence>
<evidence type="ECO:0000256" key="2">
    <source>
        <dbReference type="ARBA" id="ARBA00022723"/>
    </source>
</evidence>
<reference evidence="10" key="2">
    <citation type="journal article" date="2016" name="Front. Microbiol.">
        <title>The Regulatory Protein RosR Affects Rhizobium leguminosarum bv. trifolii Protein Profiles, Cell Surface Properties, and Symbiosis with Clover.</title>
        <authorList>
            <person name="Rachwal K."/>
            <person name="Boguszewska A."/>
            <person name="Kopcinska J."/>
            <person name="Karas M."/>
            <person name="Tchorzewski M."/>
            <person name="Janczarek M."/>
        </authorList>
    </citation>
    <scope>NUCLEOTIDE SEQUENCE</scope>
    <source>
        <strain evidence="10">Rt24.2</strain>
    </source>
</reference>
<evidence type="ECO:0000256" key="4">
    <source>
        <dbReference type="ARBA" id="ARBA00022958"/>
    </source>
</evidence>
<dbReference type="InterPro" id="IPR029510">
    <property type="entry name" value="Ald_DH_CS_GLU"/>
</dbReference>
<dbReference type="AlphaFoldDB" id="A0A1B8RCR4"/>
<comment type="similarity">
    <text evidence="1 8">Belongs to the aldehyde dehydrogenase family.</text>
</comment>
<dbReference type="FunFam" id="3.40.605.10:FF:000007">
    <property type="entry name" value="NAD/NADP-dependent betaine aldehyde dehydrogenase"/>
    <property type="match status" value="1"/>
</dbReference>
<dbReference type="Pfam" id="PF00171">
    <property type="entry name" value="Aldedh"/>
    <property type="match status" value="1"/>
</dbReference>
<dbReference type="EMBL" id="KX488197">
    <property type="protein sequence ID" value="AOO90561.1"/>
    <property type="molecule type" value="Genomic_DNA"/>
</dbReference>
<sequence length="493" mass="52650">MQRYQLFIDGAFTDAEGGEWIESEDPYQGKVWAEIARATPGDVDRAVNSAVKAMERGPWSKMTASARGKVLRKIGDLVVANADRIARIEARDNGKLLTEVRGQLNGVAECWYYFSGLADKIEGSSIPIEKADTLAFTLREPIGVVAALTAWNSPIWFATVKCAPALAAGCSVVVKPSEFASASTLELAALVKEAGMPDGVFNVVTGFGHDVGAALVEHPGVTKITFTGSDATGAKIYETAARHMKRVSLELGGKSPNIVFEDANLDLAAAGVVSGIFGASGQMCTAGSRLLVHKSIKEAFTAKLIDLASHIRLGDPMDPNTNVGPIATAPQFKKVLDYLDIARADGARCILGGYAATGDGLTGGQLVQPTIFSDVTNSMRIAQEEVFGPILSIIEFNTEDEAIEIGNDIAYGLVAGVWTQNIGRAMRMTKALKVGTVWVNTYRAYSYMMPFGGMKKSGLGREGGIEAINEYLETKSVFLFTSDEGPVNPFIMR</sequence>
<dbReference type="RefSeq" id="WP_065276585.1">
    <property type="nucleotide sequence ID" value="NZ_MAMO01000024.1"/>
</dbReference>
<evidence type="ECO:0000256" key="3">
    <source>
        <dbReference type="ARBA" id="ARBA00022857"/>
    </source>
</evidence>
<name>A0A1B8RCR4_RHILT</name>
<keyword evidence="2" id="KW-0479">Metal-binding</keyword>
<dbReference type="InterPro" id="IPR016162">
    <property type="entry name" value="Ald_DH_N"/>
</dbReference>
<feature type="domain" description="Aldehyde dehydrogenase" evidence="9">
    <location>
        <begin position="13"/>
        <end position="477"/>
    </location>
</feature>
<dbReference type="PROSITE" id="PS00070">
    <property type="entry name" value="ALDEHYDE_DEHYDR_CYS"/>
    <property type="match status" value="1"/>
</dbReference>
<dbReference type="Gene3D" id="3.40.605.10">
    <property type="entry name" value="Aldehyde Dehydrogenase, Chain A, domain 1"/>
    <property type="match status" value="1"/>
</dbReference>
<dbReference type="InterPro" id="IPR015590">
    <property type="entry name" value="Aldehyde_DH_dom"/>
</dbReference>
<dbReference type="SUPFAM" id="SSF53720">
    <property type="entry name" value="ALDH-like"/>
    <property type="match status" value="1"/>
</dbReference>
<protein>
    <submittedName>
        <fullName evidence="10">Carnitine dehydratase</fullName>
    </submittedName>
</protein>
<keyword evidence="6" id="KW-0558">Oxidation</keyword>
<organism evidence="10">
    <name type="scientific">Rhizobium leguminosarum bv. trifolii</name>
    <dbReference type="NCBI Taxonomy" id="386"/>
    <lineage>
        <taxon>Bacteria</taxon>
        <taxon>Pseudomonadati</taxon>
        <taxon>Pseudomonadota</taxon>
        <taxon>Alphaproteobacteria</taxon>
        <taxon>Hyphomicrobiales</taxon>
        <taxon>Rhizobiaceae</taxon>
        <taxon>Rhizobium/Agrobacterium group</taxon>
        <taxon>Rhizobium</taxon>
    </lineage>
</organism>
<dbReference type="Gene3D" id="3.40.309.10">
    <property type="entry name" value="Aldehyde Dehydrogenase, Chain A, domain 2"/>
    <property type="match status" value="1"/>
</dbReference>
<dbReference type="GO" id="GO:0016620">
    <property type="term" value="F:oxidoreductase activity, acting on the aldehyde or oxo group of donors, NAD or NADP as acceptor"/>
    <property type="evidence" value="ECO:0007669"/>
    <property type="project" value="InterPro"/>
</dbReference>
<feature type="active site" evidence="7">
    <location>
        <position position="250"/>
    </location>
</feature>
<dbReference type="GO" id="GO:0046872">
    <property type="term" value="F:metal ion binding"/>
    <property type="evidence" value="ECO:0007669"/>
    <property type="project" value="UniProtKB-KW"/>
</dbReference>
<evidence type="ECO:0000313" key="10">
    <source>
        <dbReference type="EMBL" id="AOO90561.1"/>
    </source>
</evidence>
<dbReference type="InterPro" id="IPR016161">
    <property type="entry name" value="Ald_DH/histidinol_DH"/>
</dbReference>
<keyword evidence="3" id="KW-0521">NADP</keyword>
<dbReference type="InterPro" id="IPR016163">
    <property type="entry name" value="Ald_DH_C"/>
</dbReference>
<dbReference type="PANTHER" id="PTHR11699">
    <property type="entry name" value="ALDEHYDE DEHYDROGENASE-RELATED"/>
    <property type="match status" value="1"/>
</dbReference>
<dbReference type="CDD" id="cd07114">
    <property type="entry name" value="ALDH_DhaS"/>
    <property type="match status" value="1"/>
</dbReference>
<keyword evidence="4" id="KW-0630">Potassium</keyword>
<evidence type="ECO:0000256" key="6">
    <source>
        <dbReference type="ARBA" id="ARBA00023097"/>
    </source>
</evidence>
<evidence type="ECO:0000256" key="5">
    <source>
        <dbReference type="ARBA" id="ARBA00023002"/>
    </source>
</evidence>
<dbReference type="InterPro" id="IPR016160">
    <property type="entry name" value="Ald_DH_CS_CYS"/>
</dbReference>
<evidence type="ECO:0000259" key="9">
    <source>
        <dbReference type="Pfam" id="PF00171"/>
    </source>
</evidence>
<keyword evidence="5 8" id="KW-0560">Oxidoreductase</keyword>
<dbReference type="PROSITE" id="PS00687">
    <property type="entry name" value="ALDEHYDE_DEHYDR_GLU"/>
    <property type="match status" value="1"/>
</dbReference>
<dbReference type="FunFam" id="3.40.309.10:FF:000012">
    <property type="entry name" value="Betaine aldehyde dehydrogenase"/>
    <property type="match status" value="1"/>
</dbReference>
<reference evidence="10" key="1">
    <citation type="journal article" date="2015" name="BMC Genomics">
        <title>Transcriptome profiling of a Rhizobium leguminosarum bv. trifolii rosR mutant reveals the role of the transcriptional regulator RosR in motility, synthesis of cell-surface components, and other cellular processes.</title>
        <authorList>
            <person name="Rachwal K."/>
            <person name="Matczynska E."/>
            <person name="Janczarek M."/>
        </authorList>
    </citation>
    <scope>NUCLEOTIDE SEQUENCE</scope>
    <source>
        <strain evidence="10">Rt24.2</strain>
    </source>
</reference>